<protein>
    <submittedName>
        <fullName evidence="1">Uncharacterized protein</fullName>
    </submittedName>
</protein>
<proteinExistence type="predicted"/>
<gene>
    <name evidence="1" type="ORF">DW252_14495</name>
</gene>
<dbReference type="RefSeq" id="WP_118219274.1">
    <property type="nucleotide sequence ID" value="NZ_QRIM01000020.1"/>
</dbReference>
<dbReference type="EMBL" id="QRIM01000020">
    <property type="protein sequence ID" value="RHG57741.1"/>
    <property type="molecule type" value="Genomic_DNA"/>
</dbReference>
<name>A0A414U8J6_9FIRM</name>
<dbReference type="AlphaFoldDB" id="A0A414U8J6"/>
<evidence type="ECO:0000313" key="1">
    <source>
        <dbReference type="EMBL" id="RHG57741.1"/>
    </source>
</evidence>
<organism evidence="1 2">
    <name type="scientific">Coprococcus comes</name>
    <dbReference type="NCBI Taxonomy" id="410072"/>
    <lineage>
        <taxon>Bacteria</taxon>
        <taxon>Bacillati</taxon>
        <taxon>Bacillota</taxon>
        <taxon>Clostridia</taxon>
        <taxon>Lachnospirales</taxon>
        <taxon>Lachnospiraceae</taxon>
        <taxon>Coprococcus</taxon>
    </lineage>
</organism>
<sequence length="93" mass="10904">MEQLSVEDWKPDACPKNITVEEYLATFPEIKLTRREYLQTIPLYHAALYLAETTQKVHSSQEWYLYLNEKVDQNGEVLSGEYDVSETNQTEET</sequence>
<evidence type="ECO:0000313" key="2">
    <source>
        <dbReference type="Proteomes" id="UP000286595"/>
    </source>
</evidence>
<dbReference type="Proteomes" id="UP000286595">
    <property type="component" value="Unassembled WGS sequence"/>
</dbReference>
<reference evidence="1 2" key="1">
    <citation type="submission" date="2018-08" db="EMBL/GenBank/DDBJ databases">
        <title>A genome reference for cultivated species of the human gut microbiota.</title>
        <authorList>
            <person name="Zou Y."/>
            <person name="Xue W."/>
            <person name="Luo G."/>
        </authorList>
    </citation>
    <scope>NUCLEOTIDE SEQUENCE [LARGE SCALE GENOMIC DNA]</scope>
    <source>
        <strain evidence="1 2">AM22-12LB</strain>
    </source>
</reference>
<accession>A0A414U8J6</accession>
<comment type="caution">
    <text evidence="1">The sequence shown here is derived from an EMBL/GenBank/DDBJ whole genome shotgun (WGS) entry which is preliminary data.</text>
</comment>